<evidence type="ECO:0000313" key="2">
    <source>
        <dbReference type="Proteomes" id="UP000292445"/>
    </source>
</evidence>
<name>A0A4Q7NH75_9BURK</name>
<organism evidence="1 2">
    <name type="scientific">Pigmentiphaga kullae</name>
    <dbReference type="NCBI Taxonomy" id="151784"/>
    <lineage>
        <taxon>Bacteria</taxon>
        <taxon>Pseudomonadati</taxon>
        <taxon>Pseudomonadota</taxon>
        <taxon>Betaproteobacteria</taxon>
        <taxon>Burkholderiales</taxon>
        <taxon>Alcaligenaceae</taxon>
        <taxon>Pigmentiphaga</taxon>
    </lineage>
</organism>
<protein>
    <submittedName>
        <fullName evidence="1">Uncharacterized protein</fullName>
    </submittedName>
</protein>
<dbReference type="Proteomes" id="UP000292445">
    <property type="component" value="Unassembled WGS sequence"/>
</dbReference>
<accession>A0A4Q7NH75</accession>
<gene>
    <name evidence="1" type="ORF">EV675_0225</name>
</gene>
<evidence type="ECO:0000313" key="1">
    <source>
        <dbReference type="EMBL" id="RZS84219.1"/>
    </source>
</evidence>
<dbReference type="AlphaFoldDB" id="A0A4Q7NH75"/>
<keyword evidence="2" id="KW-1185">Reference proteome</keyword>
<dbReference type="EMBL" id="SGXC01000001">
    <property type="protein sequence ID" value="RZS84219.1"/>
    <property type="molecule type" value="Genomic_DNA"/>
</dbReference>
<sequence length="97" mass="10907">MNVEISPALVINAPEFFADPDFQSWLNNSDRKFTWHRNGAPDEWSDTVVMVDPGLTGAGSDSDMPEAIWDQIVSTCRLHIAPRRGVPHVMVRLTNMQ</sequence>
<proteinExistence type="predicted"/>
<comment type="caution">
    <text evidence="1">The sequence shown here is derived from an EMBL/GenBank/DDBJ whole genome shotgun (WGS) entry which is preliminary data.</text>
</comment>
<reference evidence="1 2" key="1">
    <citation type="submission" date="2019-02" db="EMBL/GenBank/DDBJ databases">
        <title>Genomic Encyclopedia of Type Strains, Phase IV (KMG-IV): sequencing the most valuable type-strain genomes for metagenomic binning, comparative biology and taxonomic classification.</title>
        <authorList>
            <person name="Goeker M."/>
        </authorList>
    </citation>
    <scope>NUCLEOTIDE SEQUENCE [LARGE SCALE GENOMIC DNA]</scope>
    <source>
        <strain evidence="1 2">K24</strain>
    </source>
</reference>
<dbReference type="RefSeq" id="WP_130355605.1">
    <property type="nucleotide sequence ID" value="NZ_SGXC01000001.1"/>
</dbReference>
<dbReference type="OrthoDB" id="9154931at2"/>